<evidence type="ECO:0000256" key="4">
    <source>
        <dbReference type="ARBA" id="ARBA00022475"/>
    </source>
</evidence>
<feature type="transmembrane region" description="Helical" evidence="8">
    <location>
        <begin position="67"/>
        <end position="83"/>
    </location>
</feature>
<evidence type="ECO:0000313" key="11">
    <source>
        <dbReference type="Proteomes" id="UP000288943"/>
    </source>
</evidence>
<dbReference type="Gene3D" id="1.10.3470.10">
    <property type="entry name" value="ABC transporter involved in vitamin B12 uptake, BtuC"/>
    <property type="match status" value="1"/>
</dbReference>
<keyword evidence="12" id="KW-1185">Reference proteome</keyword>
<feature type="transmembrane region" description="Helical" evidence="8">
    <location>
        <begin position="195"/>
        <end position="214"/>
    </location>
</feature>
<evidence type="ECO:0000256" key="8">
    <source>
        <dbReference type="SAM" id="Phobius"/>
    </source>
</evidence>
<dbReference type="SUPFAM" id="SSF81345">
    <property type="entry name" value="ABC transporter involved in vitamin B12 uptake, BtuC"/>
    <property type="match status" value="1"/>
</dbReference>
<evidence type="ECO:0000256" key="1">
    <source>
        <dbReference type="ARBA" id="ARBA00004651"/>
    </source>
</evidence>
<reference evidence="10 11" key="1">
    <citation type="submission" date="2018-01" db="EMBL/GenBank/DDBJ databases">
        <title>The whole genome sequencing and assembly of Paenibacillus chitinolyticus KCCM 41400 strain.</title>
        <authorList>
            <person name="Kim J.-Y."/>
            <person name="Park M.-K."/>
            <person name="Lee Y.-J."/>
            <person name="Yi H."/>
            <person name="Bahn Y.-S."/>
            <person name="Kim J.F."/>
            <person name="Lee D.-W."/>
        </authorList>
    </citation>
    <scope>NUCLEOTIDE SEQUENCE [LARGE SCALE GENOMIC DNA]</scope>
    <source>
        <strain evidence="10 11">KCCM 41400</strain>
    </source>
</reference>
<dbReference type="PANTHER" id="PTHR30472:SF65">
    <property type="entry name" value="SIDEROPHORE TRANSPORT SYSTEM PERMEASE PROTEIN YFIZ-RELATED"/>
    <property type="match status" value="1"/>
</dbReference>
<proteinExistence type="inferred from homology"/>
<dbReference type="Proteomes" id="UP001527202">
    <property type="component" value="Unassembled WGS sequence"/>
</dbReference>
<feature type="transmembrane region" description="Helical" evidence="8">
    <location>
        <begin position="308"/>
        <end position="327"/>
    </location>
</feature>
<dbReference type="Pfam" id="PF01032">
    <property type="entry name" value="FecCD"/>
    <property type="match status" value="1"/>
</dbReference>
<dbReference type="GO" id="GO:0005886">
    <property type="term" value="C:plasma membrane"/>
    <property type="evidence" value="ECO:0007669"/>
    <property type="project" value="UniProtKB-SubCell"/>
</dbReference>
<sequence>MNKQNPRILPFSFKLAAGIVVFAGLFMAAMLFGAADVTVKDVWLALTSSLANEQITLLREIRLPREVAAIFVGAALAVSGAVMQGMTRNPLADPGLLGLTAGANAALAFTIAFVPAVGYFGIMTACFVGAVIGAGLVFGIGTLKKGGFSPLRIVLAGASVSAFLYAVAEGIGLVFKISKDVSMWTAGGLVGTTWGQLQAIAPFIAAGILIALVLSKQLTILSLSEEVAVGLGQKTLRVKAVLFVVVVMLAGASVALVGNMAFIGLLVPHIVRAVVGTDYRFILPMSAVCGASFMLFADTLARTIHAPYETPAAAIVAMLGLPFFLLIERKGGRALS</sequence>
<evidence type="ECO:0000256" key="2">
    <source>
        <dbReference type="ARBA" id="ARBA00007935"/>
    </source>
</evidence>
<evidence type="ECO:0000313" key="9">
    <source>
        <dbReference type="EMBL" id="MCY9596974.1"/>
    </source>
</evidence>
<dbReference type="GO" id="GO:0033214">
    <property type="term" value="P:siderophore-iron import into cell"/>
    <property type="evidence" value="ECO:0007669"/>
    <property type="project" value="TreeGrafter"/>
</dbReference>
<feature type="transmembrane region" description="Helical" evidence="8">
    <location>
        <begin position="120"/>
        <end position="141"/>
    </location>
</feature>
<gene>
    <name evidence="9" type="ORF">M5X16_14450</name>
    <name evidence="10" type="ORF">PC41400_19480</name>
</gene>
<feature type="transmembrane region" description="Helical" evidence="8">
    <location>
        <begin position="153"/>
        <end position="175"/>
    </location>
</feature>
<reference evidence="9 12" key="2">
    <citation type="submission" date="2022-05" db="EMBL/GenBank/DDBJ databases">
        <title>Genome Sequencing of Bee-Associated Microbes.</title>
        <authorList>
            <person name="Dunlap C."/>
        </authorList>
    </citation>
    <scope>NUCLEOTIDE SEQUENCE [LARGE SCALE GENOMIC DNA]</scope>
    <source>
        <strain evidence="9 12">NRRL B-23120</strain>
    </source>
</reference>
<dbReference type="EMBL" id="CP026520">
    <property type="protein sequence ID" value="QAV19725.1"/>
    <property type="molecule type" value="Genomic_DNA"/>
</dbReference>
<feature type="transmembrane region" description="Helical" evidence="8">
    <location>
        <begin position="95"/>
        <end position="114"/>
    </location>
</feature>
<evidence type="ECO:0000313" key="10">
    <source>
        <dbReference type="EMBL" id="QAV19725.1"/>
    </source>
</evidence>
<keyword evidence="6 8" id="KW-1133">Transmembrane helix</keyword>
<dbReference type="InterPro" id="IPR037294">
    <property type="entry name" value="ABC_BtuC-like"/>
</dbReference>
<feature type="transmembrane region" description="Helical" evidence="8">
    <location>
        <begin position="12"/>
        <end position="35"/>
    </location>
</feature>
<evidence type="ECO:0000256" key="3">
    <source>
        <dbReference type="ARBA" id="ARBA00022448"/>
    </source>
</evidence>
<evidence type="ECO:0000256" key="5">
    <source>
        <dbReference type="ARBA" id="ARBA00022692"/>
    </source>
</evidence>
<evidence type="ECO:0000256" key="7">
    <source>
        <dbReference type="ARBA" id="ARBA00023136"/>
    </source>
</evidence>
<dbReference type="Proteomes" id="UP000288943">
    <property type="component" value="Chromosome"/>
</dbReference>
<keyword evidence="3" id="KW-0813">Transport</keyword>
<dbReference type="InterPro" id="IPR000522">
    <property type="entry name" value="ABC_transptr_permease_BtuC"/>
</dbReference>
<organism evidence="10 11">
    <name type="scientific">Paenibacillus chitinolyticus</name>
    <dbReference type="NCBI Taxonomy" id="79263"/>
    <lineage>
        <taxon>Bacteria</taxon>
        <taxon>Bacillati</taxon>
        <taxon>Bacillota</taxon>
        <taxon>Bacilli</taxon>
        <taxon>Bacillales</taxon>
        <taxon>Paenibacillaceae</taxon>
        <taxon>Paenibacillus</taxon>
    </lineage>
</organism>
<dbReference type="EMBL" id="JAMDMJ010000015">
    <property type="protein sequence ID" value="MCY9596974.1"/>
    <property type="molecule type" value="Genomic_DNA"/>
</dbReference>
<keyword evidence="4" id="KW-1003">Cell membrane</keyword>
<dbReference type="RefSeq" id="WP_042227053.1">
    <property type="nucleotide sequence ID" value="NZ_CP026520.1"/>
</dbReference>
<dbReference type="FunFam" id="1.10.3470.10:FF:000001">
    <property type="entry name" value="Vitamin B12 ABC transporter permease BtuC"/>
    <property type="match status" value="1"/>
</dbReference>
<name>A0A410WZ46_9BACL</name>
<dbReference type="KEGG" id="pchi:PC41400_19480"/>
<protein>
    <submittedName>
        <fullName evidence="10">Iron ABC transporter permease</fullName>
    </submittedName>
</protein>
<accession>A0A410WZ46</accession>
<evidence type="ECO:0000256" key="6">
    <source>
        <dbReference type="ARBA" id="ARBA00022989"/>
    </source>
</evidence>
<evidence type="ECO:0000313" key="12">
    <source>
        <dbReference type="Proteomes" id="UP001527202"/>
    </source>
</evidence>
<dbReference type="OrthoDB" id="9811721at2"/>
<feature type="transmembrane region" description="Helical" evidence="8">
    <location>
        <begin position="240"/>
        <end position="267"/>
    </location>
</feature>
<comment type="similarity">
    <text evidence="2">Belongs to the binding-protein-dependent transport system permease family. FecCD subfamily.</text>
</comment>
<dbReference type="PANTHER" id="PTHR30472">
    <property type="entry name" value="FERRIC ENTEROBACTIN TRANSPORT SYSTEM PERMEASE PROTEIN"/>
    <property type="match status" value="1"/>
</dbReference>
<dbReference type="GO" id="GO:0022857">
    <property type="term" value="F:transmembrane transporter activity"/>
    <property type="evidence" value="ECO:0007669"/>
    <property type="project" value="InterPro"/>
</dbReference>
<dbReference type="AlphaFoldDB" id="A0A410WZ46"/>
<dbReference type="CDD" id="cd06550">
    <property type="entry name" value="TM_ABC_iron-siderophores_like"/>
    <property type="match status" value="1"/>
</dbReference>
<keyword evidence="7 8" id="KW-0472">Membrane</keyword>
<comment type="subcellular location">
    <subcellularLocation>
        <location evidence="1">Cell membrane</location>
        <topology evidence="1">Multi-pass membrane protein</topology>
    </subcellularLocation>
</comment>
<dbReference type="GeneID" id="95376980"/>
<keyword evidence="5 8" id="KW-0812">Transmembrane</keyword>